<dbReference type="AlphaFoldDB" id="A0AB34HTL8"/>
<dbReference type="EMBL" id="JAIQCJ010000625">
    <property type="protein sequence ID" value="KAJ8795042.1"/>
    <property type="molecule type" value="Genomic_DNA"/>
</dbReference>
<evidence type="ECO:0000256" key="1">
    <source>
        <dbReference type="SAM" id="MobiDB-lite"/>
    </source>
</evidence>
<evidence type="ECO:0000313" key="3">
    <source>
        <dbReference type="EMBL" id="KAJ8795042.1"/>
    </source>
</evidence>
<gene>
    <name evidence="3" type="ORF">J1605_018629</name>
</gene>
<organism evidence="3 4">
    <name type="scientific">Eschrichtius robustus</name>
    <name type="common">California gray whale</name>
    <name type="synonym">Eschrichtius gibbosus</name>
    <dbReference type="NCBI Taxonomy" id="9764"/>
    <lineage>
        <taxon>Eukaryota</taxon>
        <taxon>Metazoa</taxon>
        <taxon>Chordata</taxon>
        <taxon>Craniata</taxon>
        <taxon>Vertebrata</taxon>
        <taxon>Euteleostomi</taxon>
        <taxon>Mammalia</taxon>
        <taxon>Eutheria</taxon>
        <taxon>Laurasiatheria</taxon>
        <taxon>Artiodactyla</taxon>
        <taxon>Whippomorpha</taxon>
        <taxon>Cetacea</taxon>
        <taxon>Mysticeti</taxon>
        <taxon>Eschrichtiidae</taxon>
        <taxon>Eschrichtius</taxon>
    </lineage>
</organism>
<evidence type="ECO:0000256" key="2">
    <source>
        <dbReference type="SAM" id="SignalP"/>
    </source>
</evidence>
<dbReference type="Proteomes" id="UP001159641">
    <property type="component" value="Unassembled WGS sequence"/>
</dbReference>
<protein>
    <submittedName>
        <fullName evidence="3">Uncharacterized protein</fullName>
    </submittedName>
</protein>
<feature type="signal peptide" evidence="2">
    <location>
        <begin position="1"/>
        <end position="18"/>
    </location>
</feature>
<keyword evidence="4" id="KW-1185">Reference proteome</keyword>
<reference evidence="3 4" key="1">
    <citation type="submission" date="2022-11" db="EMBL/GenBank/DDBJ databases">
        <title>Whole genome sequence of Eschrichtius robustus ER-17-0199.</title>
        <authorList>
            <person name="Bruniche-Olsen A."/>
            <person name="Black A.N."/>
            <person name="Fields C.J."/>
            <person name="Walden K."/>
            <person name="Dewoody J.A."/>
        </authorList>
    </citation>
    <scope>NUCLEOTIDE SEQUENCE [LARGE SCALE GENOMIC DNA]</scope>
    <source>
        <strain evidence="3">ER-17-0199</strain>
        <tissue evidence="3">Blubber</tissue>
    </source>
</reference>
<proteinExistence type="predicted"/>
<name>A0AB34HTL8_ESCRO</name>
<comment type="caution">
    <text evidence="3">The sequence shown here is derived from an EMBL/GenBank/DDBJ whole genome shotgun (WGS) entry which is preliminary data.</text>
</comment>
<evidence type="ECO:0000313" key="4">
    <source>
        <dbReference type="Proteomes" id="UP001159641"/>
    </source>
</evidence>
<feature type="chain" id="PRO_5044194188" evidence="2">
    <location>
        <begin position="19"/>
        <end position="202"/>
    </location>
</feature>
<feature type="region of interest" description="Disordered" evidence="1">
    <location>
        <begin position="54"/>
        <end position="82"/>
    </location>
</feature>
<accession>A0AB34HTL8</accession>
<sequence>MVLCVCLCVSVCSKAASCRGPSRECGEDDQYGAENFRRISRSLSGTVVSEREEVPVSSHSFDSSNARKKPLETGHRCSSSSSLPVIHDPPVFLLGPQLYPSQPQFLSPDVLMPSVAGEPHRPPGVRLLVSVSPFLFLPGLSKAAQRPRLASCTATAARLACRGGPRGSETFSHAGPGDEQSEITSALAHVCSPVTAVCPIRA</sequence>
<keyword evidence="2" id="KW-0732">Signal</keyword>